<comment type="similarity">
    <text evidence="1">Belongs to the multicopper oxidase family.</text>
</comment>
<keyword evidence="2" id="KW-0186">Copper</keyword>
<feature type="domain" description="Plastocyanin-like" evidence="3">
    <location>
        <begin position="1"/>
        <end position="104"/>
    </location>
</feature>
<dbReference type="InterPro" id="IPR011707">
    <property type="entry name" value="Cu-oxidase-like_N"/>
</dbReference>
<keyword evidence="5" id="KW-1185">Reference proteome</keyword>
<dbReference type="PANTHER" id="PTHR11709">
    <property type="entry name" value="MULTI-COPPER OXIDASE"/>
    <property type="match status" value="1"/>
</dbReference>
<evidence type="ECO:0000313" key="5">
    <source>
        <dbReference type="Proteomes" id="UP001307849"/>
    </source>
</evidence>
<evidence type="ECO:0000256" key="2">
    <source>
        <dbReference type="ARBA" id="ARBA00023008"/>
    </source>
</evidence>
<dbReference type="EMBL" id="JAVHJM010000005">
    <property type="protein sequence ID" value="KAK6513799.1"/>
    <property type="molecule type" value="Genomic_DNA"/>
</dbReference>
<evidence type="ECO:0000259" key="3">
    <source>
        <dbReference type="Pfam" id="PF07732"/>
    </source>
</evidence>
<proteinExistence type="inferred from homology"/>
<organism evidence="4 5">
    <name type="scientific">Arthrobotrys conoides</name>
    <dbReference type="NCBI Taxonomy" id="74498"/>
    <lineage>
        <taxon>Eukaryota</taxon>
        <taxon>Fungi</taxon>
        <taxon>Dikarya</taxon>
        <taxon>Ascomycota</taxon>
        <taxon>Pezizomycotina</taxon>
        <taxon>Orbiliomycetes</taxon>
        <taxon>Orbiliales</taxon>
        <taxon>Orbiliaceae</taxon>
        <taxon>Arthrobotrys</taxon>
    </lineage>
</organism>
<dbReference type="Pfam" id="PF07732">
    <property type="entry name" value="Cu-oxidase_3"/>
    <property type="match status" value="1"/>
</dbReference>
<gene>
    <name evidence="4" type="ORF">TWF506_008234</name>
</gene>
<dbReference type="PANTHER" id="PTHR11709:SF414">
    <property type="entry name" value="ADR239WP"/>
    <property type="match status" value="1"/>
</dbReference>
<name>A0AAN8RRW7_9PEZI</name>
<dbReference type="SUPFAM" id="SSF49503">
    <property type="entry name" value="Cupredoxins"/>
    <property type="match status" value="2"/>
</dbReference>
<protein>
    <recommendedName>
        <fullName evidence="3">Plastocyanin-like domain-containing protein</fullName>
    </recommendedName>
</protein>
<dbReference type="Gene3D" id="2.60.40.420">
    <property type="entry name" value="Cupredoxins - blue copper proteins"/>
    <property type="match status" value="3"/>
</dbReference>
<dbReference type="InterPro" id="IPR045087">
    <property type="entry name" value="Cu-oxidase_fam"/>
</dbReference>
<dbReference type="InterPro" id="IPR008972">
    <property type="entry name" value="Cupredoxin"/>
</dbReference>
<sequence length="278" mass="31152">MVVNGKYPGELIEAYWGRTVELTVINKLGVNRGEIGNGTAIHPYGLRLWSNGQNDGVPGTTQCPIPPGANYTYTWGIHQYGTTWYHSHLSLQYPNGIVGPILLTDWYHENPFSLYSESLKEDQVADSTLINGKGRFDCSSVTEPGRYRDGSYWETTFEGGKWHLLRFVKYSNVGGVQVLPSKPVKFIDIAIGQRFEVLVYGSCAEGNFWLRSEPLRCGEGGQQIKDENLARGIIRYNQNVGGNPTSKTHIHNADLRATRRDVDMENIGPVVSRDNHYV</sequence>
<evidence type="ECO:0000313" key="4">
    <source>
        <dbReference type="EMBL" id="KAK6513799.1"/>
    </source>
</evidence>
<dbReference type="Proteomes" id="UP001307849">
    <property type="component" value="Unassembled WGS sequence"/>
</dbReference>
<accession>A0AAN8RRW7</accession>
<dbReference type="AlphaFoldDB" id="A0AAN8RRW7"/>
<dbReference type="GO" id="GO:0005507">
    <property type="term" value="F:copper ion binding"/>
    <property type="evidence" value="ECO:0007669"/>
    <property type="project" value="InterPro"/>
</dbReference>
<dbReference type="GO" id="GO:0016491">
    <property type="term" value="F:oxidoreductase activity"/>
    <property type="evidence" value="ECO:0007669"/>
    <property type="project" value="TreeGrafter"/>
</dbReference>
<comment type="caution">
    <text evidence="4">The sequence shown here is derived from an EMBL/GenBank/DDBJ whole genome shotgun (WGS) entry which is preliminary data.</text>
</comment>
<evidence type="ECO:0000256" key="1">
    <source>
        <dbReference type="ARBA" id="ARBA00010609"/>
    </source>
</evidence>
<reference evidence="4 5" key="1">
    <citation type="submission" date="2019-10" db="EMBL/GenBank/DDBJ databases">
        <authorList>
            <person name="Palmer J.M."/>
        </authorList>
    </citation>
    <scope>NUCLEOTIDE SEQUENCE [LARGE SCALE GENOMIC DNA]</scope>
    <source>
        <strain evidence="4 5">TWF506</strain>
    </source>
</reference>